<dbReference type="OrthoDB" id="425936at2759"/>
<evidence type="ECO:0000313" key="2">
    <source>
        <dbReference type="EMBL" id="OWP00517.1"/>
    </source>
</evidence>
<name>A0A218YXH7_9HELO</name>
<dbReference type="Proteomes" id="UP000242519">
    <property type="component" value="Unassembled WGS sequence"/>
</dbReference>
<sequence>MAASGSARIMDHISIYLMSWSYDDSYSATGQHHTSAQRNGTESFSADSPAYYEGDEAGDVIPADAPPGRNNNPEFEGMTITGDSKNLYVLPPQTKRKVLNLKPSATHDFSNSTSLTLKSHDLQGSKMLPSSSSCTFITDNSSSSLETPTRGTGMTALCRSTDILTSLISNPQPISKVTTYDCADCSIGSESGVLGAGISPATYCPLIDLNLHSQLNRFGAHNGDAQDVWLLNEKWESIGMVPVDGLVGDDDEWLVLSLTNNDFNTQISPFRPWD</sequence>
<dbReference type="PANTHER" id="PTHR37957">
    <property type="entry name" value="BLR7070 PROTEIN"/>
    <property type="match status" value="1"/>
</dbReference>
<proteinExistence type="predicted"/>
<accession>A0A218YXH7</accession>
<evidence type="ECO:0000256" key="1">
    <source>
        <dbReference type="SAM" id="MobiDB-lite"/>
    </source>
</evidence>
<dbReference type="AlphaFoldDB" id="A0A218YXH7"/>
<evidence type="ECO:0000313" key="3">
    <source>
        <dbReference type="Proteomes" id="UP000242519"/>
    </source>
</evidence>
<feature type="compositionally biased region" description="Polar residues" evidence="1">
    <location>
        <begin position="28"/>
        <end position="46"/>
    </location>
</feature>
<reference evidence="2 3" key="1">
    <citation type="submission" date="2017-04" db="EMBL/GenBank/DDBJ databases">
        <title>Draft genome sequence of Marssonina coronaria NL1: causal agent of apple blotch.</title>
        <authorList>
            <person name="Cheng Q."/>
        </authorList>
    </citation>
    <scope>NUCLEOTIDE SEQUENCE [LARGE SCALE GENOMIC DNA]</scope>
    <source>
        <strain evidence="2 3">NL1</strain>
    </source>
</reference>
<dbReference type="STRING" id="503106.A0A218YXH7"/>
<gene>
    <name evidence="2" type="ORF">B2J93_4266</name>
</gene>
<keyword evidence="3" id="KW-1185">Reference proteome</keyword>
<dbReference type="PANTHER" id="PTHR37957:SF1">
    <property type="entry name" value="PHYTASE-LIKE DOMAIN-CONTAINING PROTEIN"/>
    <property type="match status" value="1"/>
</dbReference>
<feature type="region of interest" description="Disordered" evidence="1">
    <location>
        <begin position="28"/>
        <end position="76"/>
    </location>
</feature>
<dbReference type="InParanoid" id="A0A218YXH7"/>
<protein>
    <submittedName>
        <fullName evidence="2">Uncharacterized protein</fullName>
    </submittedName>
</protein>
<comment type="caution">
    <text evidence="2">The sequence shown here is derived from an EMBL/GenBank/DDBJ whole genome shotgun (WGS) entry which is preliminary data.</text>
</comment>
<dbReference type="EMBL" id="MZNU01000318">
    <property type="protein sequence ID" value="OWP00517.1"/>
    <property type="molecule type" value="Genomic_DNA"/>
</dbReference>
<organism evidence="2 3">
    <name type="scientific">Diplocarpon coronariae</name>
    <dbReference type="NCBI Taxonomy" id="2795749"/>
    <lineage>
        <taxon>Eukaryota</taxon>
        <taxon>Fungi</taxon>
        <taxon>Dikarya</taxon>
        <taxon>Ascomycota</taxon>
        <taxon>Pezizomycotina</taxon>
        <taxon>Leotiomycetes</taxon>
        <taxon>Helotiales</taxon>
        <taxon>Drepanopezizaceae</taxon>
        <taxon>Diplocarpon</taxon>
    </lineage>
</organism>